<evidence type="ECO:0000313" key="2">
    <source>
        <dbReference type="Proteomes" id="UP001139179"/>
    </source>
</evidence>
<keyword evidence="2" id="KW-1185">Reference proteome</keyword>
<dbReference type="RefSeq" id="WP_251221420.1">
    <property type="nucleotide sequence ID" value="NZ_JAMBOL010000001.1"/>
</dbReference>
<dbReference type="Proteomes" id="UP001139179">
    <property type="component" value="Unassembled WGS sequence"/>
</dbReference>
<dbReference type="Gene3D" id="3.40.190.10">
    <property type="entry name" value="Periplasmic binding protein-like II"/>
    <property type="match status" value="1"/>
</dbReference>
<proteinExistence type="predicted"/>
<dbReference type="AlphaFoldDB" id="A0A9X2DKU7"/>
<evidence type="ECO:0000313" key="1">
    <source>
        <dbReference type="EMBL" id="MCM3712541.1"/>
    </source>
</evidence>
<protein>
    <submittedName>
        <fullName evidence="1">4,5-dihydroxyphthalate decarboxylase</fullName>
    </submittedName>
</protein>
<name>A0A9X2DKU7_9BACI</name>
<accession>A0A9X2DKU7</accession>
<sequence length="319" mass="37212">MKAQVSTAVSISSRTNWIVSGEEQLPSFQFNLKSTNIEEIFEKQVSEACYDLSELSLASYLIGLDRGDQRLTAIPVFLSRSFRHNTLYVRADSPWKHPSELKRLRVGLPEYQMTAAVWIRAYFRHLWDVQTDEIDWVTFRPERIPIDTPATAAKTANIFDALVEGEVDAIMTVRRPPEHYFPLDGEGGKIRRLFPDAWEEEKRYYQETNVFPIMHLVSLKKETVKAYPALPQQLYQRFLTQKNEMMKSTFETISNQSIVPWVWESAERSAALMKNDLWPYGLQKNWPQIAQFIEFLKEDGLISRTFTKEEMFHESVLTT</sequence>
<dbReference type="EMBL" id="JAMBOL010000001">
    <property type="protein sequence ID" value="MCM3712541.1"/>
    <property type="molecule type" value="Genomic_DNA"/>
</dbReference>
<comment type="caution">
    <text evidence="1">The sequence shown here is derived from an EMBL/GenBank/DDBJ whole genome shotgun (WGS) entry which is preliminary data.</text>
</comment>
<organism evidence="1 2">
    <name type="scientific">Halalkalibacter oceani</name>
    <dbReference type="NCBI Taxonomy" id="1653776"/>
    <lineage>
        <taxon>Bacteria</taxon>
        <taxon>Bacillati</taxon>
        <taxon>Bacillota</taxon>
        <taxon>Bacilli</taxon>
        <taxon>Bacillales</taxon>
        <taxon>Bacillaceae</taxon>
        <taxon>Halalkalibacter</taxon>
    </lineage>
</organism>
<dbReference type="SUPFAM" id="SSF53850">
    <property type="entry name" value="Periplasmic binding protein-like II"/>
    <property type="match status" value="1"/>
</dbReference>
<gene>
    <name evidence="1" type="ORF">M3202_00470</name>
</gene>
<reference evidence="1" key="1">
    <citation type="submission" date="2022-05" db="EMBL/GenBank/DDBJ databases">
        <title>Comparative Genomics of Spacecraft Associated Microbes.</title>
        <authorList>
            <person name="Tran M.T."/>
            <person name="Wright A."/>
            <person name="Seuylemezian A."/>
            <person name="Eisen J."/>
            <person name="Coil D."/>
        </authorList>
    </citation>
    <scope>NUCLEOTIDE SEQUENCE</scope>
    <source>
        <strain evidence="1">214.1.1</strain>
    </source>
</reference>